<evidence type="ECO:0000313" key="1">
    <source>
        <dbReference type="EMBL" id="MDQ0343685.1"/>
    </source>
</evidence>
<dbReference type="EMBL" id="JAUSUO010000006">
    <property type="protein sequence ID" value="MDQ0343685.1"/>
    <property type="molecule type" value="Genomic_DNA"/>
</dbReference>
<gene>
    <name evidence="1" type="ORF">J2S14_002520</name>
</gene>
<organism evidence="1 2">
    <name type="scientific">Lederbergia wuyishanensis</name>
    <dbReference type="NCBI Taxonomy" id="1347903"/>
    <lineage>
        <taxon>Bacteria</taxon>
        <taxon>Bacillati</taxon>
        <taxon>Bacillota</taxon>
        <taxon>Bacilli</taxon>
        <taxon>Bacillales</taxon>
        <taxon>Bacillaceae</taxon>
        <taxon>Lederbergia</taxon>
    </lineage>
</organism>
<name>A0ABU0D5K2_9BACI</name>
<sequence>MNKQISIELLENEYWWGGTVSDGVSMPFGE</sequence>
<protein>
    <submittedName>
        <fullName evidence="1">Uncharacterized protein</fullName>
    </submittedName>
</protein>
<evidence type="ECO:0000313" key="2">
    <source>
        <dbReference type="Proteomes" id="UP001232343"/>
    </source>
</evidence>
<accession>A0ABU0D5K2</accession>
<proteinExistence type="predicted"/>
<keyword evidence="2" id="KW-1185">Reference proteome</keyword>
<dbReference type="Proteomes" id="UP001232343">
    <property type="component" value="Unassembled WGS sequence"/>
</dbReference>
<comment type="caution">
    <text evidence="1">The sequence shown here is derived from an EMBL/GenBank/DDBJ whole genome shotgun (WGS) entry which is preliminary data.</text>
</comment>
<reference evidence="1 2" key="1">
    <citation type="submission" date="2023-07" db="EMBL/GenBank/DDBJ databases">
        <title>Genomic Encyclopedia of Type Strains, Phase IV (KMG-IV): sequencing the most valuable type-strain genomes for metagenomic binning, comparative biology and taxonomic classification.</title>
        <authorList>
            <person name="Goeker M."/>
        </authorList>
    </citation>
    <scope>NUCLEOTIDE SEQUENCE [LARGE SCALE GENOMIC DNA]</scope>
    <source>
        <strain evidence="1 2">DSM 27848</strain>
    </source>
</reference>